<comment type="caution">
    <text evidence="1">The sequence shown here is derived from an EMBL/GenBank/DDBJ whole genome shotgun (WGS) entry which is preliminary data.</text>
</comment>
<organism evidence="1 2">
    <name type="scientific">Spirulina subsalsa FACHB-351</name>
    <dbReference type="NCBI Taxonomy" id="234711"/>
    <lineage>
        <taxon>Bacteria</taxon>
        <taxon>Bacillati</taxon>
        <taxon>Cyanobacteriota</taxon>
        <taxon>Cyanophyceae</taxon>
        <taxon>Spirulinales</taxon>
        <taxon>Spirulinaceae</taxon>
        <taxon>Spirulina</taxon>
    </lineage>
</organism>
<gene>
    <name evidence="1" type="primary">cas8c</name>
    <name evidence="1" type="ORF">K4A83_12445</name>
</gene>
<keyword evidence="2" id="KW-1185">Reference proteome</keyword>
<dbReference type="EMBL" id="JAIHOM010000056">
    <property type="protein sequence ID" value="MCW6037070.1"/>
    <property type="molecule type" value="Genomic_DNA"/>
</dbReference>
<evidence type="ECO:0000313" key="1">
    <source>
        <dbReference type="EMBL" id="MCW6037070.1"/>
    </source>
</evidence>
<dbReference type="RefSeq" id="WP_265264902.1">
    <property type="nucleotide sequence ID" value="NZ_JAIHOM010000056.1"/>
</dbReference>
<dbReference type="Pfam" id="PF09709">
    <property type="entry name" value="Cas_Csd1"/>
    <property type="match status" value="1"/>
</dbReference>
<dbReference type="Proteomes" id="UP001526426">
    <property type="component" value="Unassembled WGS sequence"/>
</dbReference>
<name>A0ABT3L6D2_9CYAN</name>
<sequence>MLLKALADYAQRIDPTPAMYGPSPVRWLISLTLEGQLRGDLLTPLGDKKNKRGAPKILPHINRSSGISPKLLADTGEYVLGIPKAKSKRDRIAQCHAQFKDLARLCAESTQLPVVEAIVKFLDGWEPERDRHLLPPDFDPSMVITFQVMTPSGPVIPAEDKAQLTAIQQFWANHTGGTEAAEHLGWCLVSGHYGPVQQRLPFTIKGVPGGQASGTALVSANSKAFESYGLANSLTSPISRDAGEAFAKALNHLLKDRDSHLRISDKAVYAWWTKEATGFDLFSLLDKPSDEQAQAQVKDLIAGLKKQPNVTALEQLEQDRFYALALTANNARTVVRSWLNITLAEVRENLGRWFRAQQVVSPTGEDPKLFGLYALAASTYRDVSKEMLPRMPTALFFAALQGKPLPDELLASVVRRIRVDQDHKMTHPRAAFIKLYLTFKEIIPMNETESMAELNLQPPLEGPDLTAYHCGRLLAQLEQIQRTALGKDINATLVDRYYGAMSTTPGKVMGVLIQGAQAHLSKIRKNQPGAHHNLQLQLEEIYSHIQPDQGHFPHSFTMQQQSIFALGYYHQRAHNNGQARSKKNQNKS</sequence>
<protein>
    <submittedName>
        <fullName evidence="1">Type I-C CRISPR-associated protein Cas8c/Csd1</fullName>
    </submittedName>
</protein>
<dbReference type="InterPro" id="IPR010144">
    <property type="entry name" value="CRISPR-assoc_prot_Csd1-typ"/>
</dbReference>
<reference evidence="1 2" key="1">
    <citation type="submission" date="2021-08" db="EMBL/GenBank/DDBJ databases">
        <title>Draft genome sequence of Spirulina subsalsa with high tolerance to salinity and hype-accumulation of phycocyanin.</title>
        <authorList>
            <person name="Pei H."/>
            <person name="Jiang L."/>
        </authorList>
    </citation>
    <scope>NUCLEOTIDE SEQUENCE [LARGE SCALE GENOMIC DNA]</scope>
    <source>
        <strain evidence="1 2">FACHB-351</strain>
    </source>
</reference>
<accession>A0ABT3L6D2</accession>
<evidence type="ECO:0000313" key="2">
    <source>
        <dbReference type="Proteomes" id="UP001526426"/>
    </source>
</evidence>
<dbReference type="NCBIfam" id="TIGR01863">
    <property type="entry name" value="cas_Csd1"/>
    <property type="match status" value="1"/>
</dbReference>
<proteinExistence type="predicted"/>